<sequence>MLFRYQRAGDGQPAIATIRGTFKFVLGNAATKARDFVTHKHGMDKVMIRPSYVDRGAIGSHGDAICELGLLTEVIRPASLQQTLNDNR</sequence>
<name>A0A9P5AN69_9HYPO</name>
<comment type="caution">
    <text evidence="2">The sequence shown here is derived from an EMBL/GenBank/DDBJ whole genome shotgun (WGS) entry which is preliminary data.</text>
</comment>
<dbReference type="AlphaFoldDB" id="A0A9P5AN69"/>
<evidence type="ECO:0000313" key="2">
    <source>
        <dbReference type="EMBL" id="KAF4341717.1"/>
    </source>
</evidence>
<keyword evidence="3" id="KW-1185">Reference proteome</keyword>
<protein>
    <submittedName>
        <fullName evidence="2">PRANC domain protein</fullName>
    </submittedName>
</protein>
<dbReference type="EMBL" id="PVQB02000181">
    <property type="protein sequence ID" value="KAF4341717.1"/>
    <property type="molecule type" value="Genomic_DNA"/>
</dbReference>
<feature type="domain" description="DUF6546" evidence="1">
    <location>
        <begin position="1"/>
        <end position="76"/>
    </location>
</feature>
<dbReference type="Pfam" id="PF20183">
    <property type="entry name" value="DUF6546"/>
    <property type="match status" value="1"/>
</dbReference>
<gene>
    <name evidence="2" type="ORF">FBEOM_4346</name>
</gene>
<proteinExistence type="predicted"/>
<dbReference type="InterPro" id="IPR046676">
    <property type="entry name" value="DUF6546"/>
</dbReference>
<reference evidence="2" key="1">
    <citation type="journal article" date="2017" name="Mycologia">
        <title>Fusarium algeriense, sp. nov., a novel toxigenic crown rot pathogen of durum wheat from Algeria is nested in the Fusarium burgessii species complex.</title>
        <authorList>
            <person name="Laraba I."/>
            <person name="Keddad A."/>
            <person name="Boureghda H."/>
            <person name="Abdallah N."/>
            <person name="Vaughan M.M."/>
            <person name="Proctor R.H."/>
            <person name="Busman M."/>
            <person name="O'Donnell K."/>
        </authorList>
    </citation>
    <scope>NUCLEOTIDE SEQUENCE</scope>
    <source>
        <strain evidence="2">NRRL 25174</strain>
    </source>
</reference>
<dbReference type="OrthoDB" id="5100373at2759"/>
<reference evidence="2" key="2">
    <citation type="submission" date="2020-02" db="EMBL/GenBank/DDBJ databases">
        <title>Identification and distribution of gene clusters putatively required for synthesis of sphingolipid metabolism inhibitors in phylogenetically diverse species of the filamentous fungus Fusarium.</title>
        <authorList>
            <person name="Kim H.-S."/>
            <person name="Busman M."/>
            <person name="Brown D.W."/>
            <person name="Divon H."/>
            <person name="Uhlig S."/>
            <person name="Proctor R.H."/>
        </authorList>
    </citation>
    <scope>NUCLEOTIDE SEQUENCE</scope>
    <source>
        <strain evidence="2">NRRL 25174</strain>
    </source>
</reference>
<dbReference type="Proteomes" id="UP000730481">
    <property type="component" value="Unassembled WGS sequence"/>
</dbReference>
<organism evidence="2 3">
    <name type="scientific">Fusarium beomiforme</name>
    <dbReference type="NCBI Taxonomy" id="44412"/>
    <lineage>
        <taxon>Eukaryota</taxon>
        <taxon>Fungi</taxon>
        <taxon>Dikarya</taxon>
        <taxon>Ascomycota</taxon>
        <taxon>Pezizomycotina</taxon>
        <taxon>Sordariomycetes</taxon>
        <taxon>Hypocreomycetidae</taxon>
        <taxon>Hypocreales</taxon>
        <taxon>Nectriaceae</taxon>
        <taxon>Fusarium</taxon>
        <taxon>Fusarium burgessii species complex</taxon>
    </lineage>
</organism>
<evidence type="ECO:0000313" key="3">
    <source>
        <dbReference type="Proteomes" id="UP000730481"/>
    </source>
</evidence>
<accession>A0A9P5AN69</accession>
<evidence type="ECO:0000259" key="1">
    <source>
        <dbReference type="Pfam" id="PF20183"/>
    </source>
</evidence>